<proteinExistence type="predicted"/>
<evidence type="ECO:0008006" key="4">
    <source>
        <dbReference type="Google" id="ProtNLM"/>
    </source>
</evidence>
<evidence type="ECO:0000256" key="1">
    <source>
        <dbReference type="SAM" id="MobiDB-lite"/>
    </source>
</evidence>
<dbReference type="RefSeq" id="WP_123813869.1">
    <property type="nucleotide sequence ID" value="NZ_RKQZ01000001.1"/>
</dbReference>
<protein>
    <recommendedName>
        <fullName evidence="4">Acyl-CoA synthetase (AMP-forming)/AMP-acid ligase II</fullName>
    </recommendedName>
</protein>
<evidence type="ECO:0000313" key="3">
    <source>
        <dbReference type="Proteomes" id="UP000280501"/>
    </source>
</evidence>
<dbReference type="InterPro" id="IPR042099">
    <property type="entry name" value="ANL_N_sf"/>
</dbReference>
<dbReference type="Proteomes" id="UP000280501">
    <property type="component" value="Unassembled WGS sequence"/>
</dbReference>
<dbReference type="Gene3D" id="3.40.50.12780">
    <property type="entry name" value="N-terminal domain of ligase-like"/>
    <property type="match status" value="1"/>
</dbReference>
<comment type="caution">
    <text evidence="2">The sequence shown here is derived from an EMBL/GenBank/DDBJ whole genome shotgun (WGS) entry which is preliminary data.</text>
</comment>
<accession>A0A3N4YIZ1</accession>
<keyword evidence="3" id="KW-1185">Reference proteome</keyword>
<dbReference type="EMBL" id="RKQZ01000001">
    <property type="protein sequence ID" value="RPF20743.1"/>
    <property type="molecule type" value="Genomic_DNA"/>
</dbReference>
<dbReference type="AlphaFoldDB" id="A0A3N4YIZ1"/>
<dbReference type="InterPro" id="IPR045851">
    <property type="entry name" value="AMP-bd_C_sf"/>
</dbReference>
<sequence>MSAVSEATEEIGFRTSGQSGEPVTWYRTAQQLEQEAALLARTLVGTVDEVVSFAHERHLYGRLLGEALPRHLGVPVRHRWQDPLTPPDLDPDRRTLLVCLPSTWLLLRPLVPRLRRMSVVAVHGTGPVVPATHEVIAALDGSDFTASEVFGSTETGGVAYRWLTGARREPAPWTTFDDVTVVGERDREQRLTVRSPRLARRADMSGRPEELTTDDVVRPRSDGLEIVGRASRLAKVNGVRFQLEQVEAVLTTGFPHAEFVCVSTADDVRAEHYELYYACDEPIPVADLHARITRSAPGVPVPRQVRRVTAFRRSAVGKIRRPVPATACGVV</sequence>
<name>A0A3N4YIZ1_9MICO</name>
<organism evidence="2 3">
    <name type="scientific">Myceligenerans xiligouense</name>
    <dbReference type="NCBI Taxonomy" id="253184"/>
    <lineage>
        <taxon>Bacteria</taxon>
        <taxon>Bacillati</taxon>
        <taxon>Actinomycetota</taxon>
        <taxon>Actinomycetes</taxon>
        <taxon>Micrococcales</taxon>
        <taxon>Promicromonosporaceae</taxon>
        <taxon>Myceligenerans</taxon>
    </lineage>
</organism>
<reference evidence="2 3" key="1">
    <citation type="submission" date="2018-11" db="EMBL/GenBank/DDBJ databases">
        <title>Sequencing the genomes of 1000 actinobacteria strains.</title>
        <authorList>
            <person name="Klenk H.-P."/>
        </authorList>
    </citation>
    <scope>NUCLEOTIDE SEQUENCE [LARGE SCALE GENOMIC DNA]</scope>
    <source>
        <strain evidence="2 3">DSM 15700</strain>
    </source>
</reference>
<dbReference type="SUPFAM" id="SSF56801">
    <property type="entry name" value="Acetyl-CoA synthetase-like"/>
    <property type="match status" value="1"/>
</dbReference>
<feature type="region of interest" description="Disordered" evidence="1">
    <location>
        <begin position="1"/>
        <end position="20"/>
    </location>
</feature>
<gene>
    <name evidence="2" type="ORF">EDD34_1347</name>
</gene>
<evidence type="ECO:0000313" key="2">
    <source>
        <dbReference type="EMBL" id="RPF20743.1"/>
    </source>
</evidence>
<dbReference type="Gene3D" id="3.30.300.30">
    <property type="match status" value="1"/>
</dbReference>
<dbReference type="OrthoDB" id="8445630at2"/>